<reference evidence="6" key="2">
    <citation type="submission" date="2022-06" db="UniProtKB">
        <authorList>
            <consortium name="EnsemblMetazoa"/>
        </authorList>
    </citation>
    <scope>IDENTIFICATION</scope>
    <source>
        <strain evidence="6">PS312</strain>
    </source>
</reference>
<dbReference type="Pfam" id="PF00581">
    <property type="entry name" value="Rhodanese"/>
    <property type="match status" value="1"/>
</dbReference>
<dbReference type="OrthoDB" id="73307at2759"/>
<dbReference type="EnsemblMetazoa" id="PPA10252.1">
    <property type="protein sequence ID" value="PPA10252.1"/>
    <property type="gene ID" value="WBGene00099806"/>
</dbReference>
<reference evidence="7" key="1">
    <citation type="journal article" date="2008" name="Nat. Genet.">
        <title>The Pristionchus pacificus genome provides a unique perspective on nematode lifestyle and parasitism.</title>
        <authorList>
            <person name="Dieterich C."/>
            <person name="Clifton S.W."/>
            <person name="Schuster L.N."/>
            <person name="Chinwalla A."/>
            <person name="Delehaunty K."/>
            <person name="Dinkelacker I."/>
            <person name="Fulton L."/>
            <person name="Fulton R."/>
            <person name="Godfrey J."/>
            <person name="Minx P."/>
            <person name="Mitreva M."/>
            <person name="Roeseler W."/>
            <person name="Tian H."/>
            <person name="Witte H."/>
            <person name="Yang S.P."/>
            <person name="Wilson R.K."/>
            <person name="Sommer R.J."/>
        </authorList>
    </citation>
    <scope>NUCLEOTIDE SEQUENCE [LARGE SCALE GENOMIC DNA]</scope>
    <source>
        <strain evidence="7">PS312</strain>
    </source>
</reference>
<accession>A0A8R1U7N0</accession>
<dbReference type="Gene3D" id="1.10.472.80">
    <property type="entry name" value="Ypt/Rab-GAP domain of gyp1p, domain 3"/>
    <property type="match status" value="1"/>
</dbReference>
<evidence type="ECO:0000256" key="1">
    <source>
        <dbReference type="ARBA" id="ARBA00004601"/>
    </source>
</evidence>
<dbReference type="GO" id="GO:0099041">
    <property type="term" value="P:vesicle tethering to Golgi"/>
    <property type="evidence" value="ECO:0000318"/>
    <property type="project" value="GO_Central"/>
</dbReference>
<dbReference type="PANTHER" id="PTHR13297">
    <property type="entry name" value="TBC1 DOMAIN FAMILY MEMBER 23-RELATED"/>
    <property type="match status" value="1"/>
</dbReference>
<feature type="compositionally biased region" description="Polar residues" evidence="5">
    <location>
        <begin position="686"/>
        <end position="698"/>
    </location>
</feature>
<organism evidence="6 7">
    <name type="scientific">Pristionchus pacificus</name>
    <name type="common">Parasitic nematode worm</name>
    <dbReference type="NCBI Taxonomy" id="54126"/>
    <lineage>
        <taxon>Eukaryota</taxon>
        <taxon>Metazoa</taxon>
        <taxon>Ecdysozoa</taxon>
        <taxon>Nematoda</taxon>
        <taxon>Chromadorea</taxon>
        <taxon>Rhabditida</taxon>
        <taxon>Rhabditina</taxon>
        <taxon>Diplogasteromorpha</taxon>
        <taxon>Diplogasteroidea</taxon>
        <taxon>Neodiplogasteridae</taxon>
        <taxon>Pristionchus</taxon>
    </lineage>
</organism>
<protein>
    <recommendedName>
        <fullName evidence="2">TBC1 domain family member 23</fullName>
    </recommendedName>
</protein>
<evidence type="ECO:0000256" key="5">
    <source>
        <dbReference type="SAM" id="MobiDB-lite"/>
    </source>
</evidence>
<feature type="region of interest" description="Disordered" evidence="5">
    <location>
        <begin position="678"/>
        <end position="698"/>
    </location>
</feature>
<evidence type="ECO:0000256" key="3">
    <source>
        <dbReference type="ARBA" id="ARBA00022473"/>
    </source>
</evidence>
<dbReference type="GO" id="GO:0005829">
    <property type="term" value="C:cytosol"/>
    <property type="evidence" value="ECO:0007669"/>
    <property type="project" value="GOC"/>
</dbReference>
<dbReference type="Proteomes" id="UP000005239">
    <property type="component" value="Unassembled WGS sequence"/>
</dbReference>
<dbReference type="PROSITE" id="PS50206">
    <property type="entry name" value="RHODANESE_3"/>
    <property type="match status" value="1"/>
</dbReference>
<dbReference type="Pfam" id="PF00566">
    <property type="entry name" value="RabGAP-TBC"/>
    <property type="match status" value="1"/>
</dbReference>
<dbReference type="PANTHER" id="PTHR13297:SF5">
    <property type="entry name" value="TBC1 DOMAIN FAMILY MEMBER 23"/>
    <property type="match status" value="1"/>
</dbReference>
<dbReference type="InterPro" id="IPR001763">
    <property type="entry name" value="Rhodanese-like_dom"/>
</dbReference>
<dbReference type="AlphaFoldDB" id="A0A2A6D323"/>
<dbReference type="Gene3D" id="3.40.250.10">
    <property type="entry name" value="Rhodanese-like domain"/>
    <property type="match status" value="1"/>
</dbReference>
<name>A0A2A6D323_PRIPA</name>
<comment type="subcellular location">
    <subcellularLocation>
        <location evidence="1">Golgi apparatus</location>
        <location evidence="1">trans-Golgi network</location>
    </subcellularLocation>
</comment>
<dbReference type="PROSITE" id="PS50086">
    <property type="entry name" value="TBC_RABGAP"/>
    <property type="match status" value="1"/>
</dbReference>
<dbReference type="CDD" id="cd20788">
    <property type="entry name" value="TBC1D23_C-like"/>
    <property type="match status" value="1"/>
</dbReference>
<dbReference type="GO" id="GO:0005802">
    <property type="term" value="C:trans-Golgi network"/>
    <property type="evidence" value="ECO:0000318"/>
    <property type="project" value="GO_Central"/>
</dbReference>
<evidence type="ECO:0000313" key="7">
    <source>
        <dbReference type="Proteomes" id="UP000005239"/>
    </source>
</evidence>
<evidence type="ECO:0000256" key="4">
    <source>
        <dbReference type="ARBA" id="ARBA00023034"/>
    </source>
</evidence>
<keyword evidence="3" id="KW-0217">Developmental protein</keyword>
<dbReference type="InterPro" id="IPR039755">
    <property type="entry name" value="TBC1D23"/>
</dbReference>
<dbReference type="InterPro" id="IPR045799">
    <property type="entry name" value="TBC1D23_C"/>
</dbReference>
<dbReference type="InterPro" id="IPR035969">
    <property type="entry name" value="Rab-GAP_TBC_sf"/>
</dbReference>
<dbReference type="GO" id="GO:0042147">
    <property type="term" value="P:retrograde transport, endosome to Golgi"/>
    <property type="evidence" value="ECO:0000318"/>
    <property type="project" value="GO_Central"/>
</dbReference>
<dbReference type="Pfam" id="PF19430">
    <property type="entry name" value="TBC1D23_C"/>
    <property type="match status" value="1"/>
</dbReference>
<evidence type="ECO:0000313" key="6">
    <source>
        <dbReference type="EnsemblMetazoa" id="PPA10252.1"/>
    </source>
</evidence>
<keyword evidence="4" id="KW-0333">Golgi apparatus</keyword>
<dbReference type="SUPFAM" id="SSF52821">
    <property type="entry name" value="Rhodanese/Cell cycle control phosphatase"/>
    <property type="match status" value="1"/>
</dbReference>
<evidence type="ECO:0000256" key="2">
    <source>
        <dbReference type="ARBA" id="ARBA00014207"/>
    </source>
</evidence>
<gene>
    <name evidence="6" type="primary">WBGene00099806</name>
</gene>
<sequence length="698" mass="78842">MDEEISEGTSTLDDEWVKAGDASLGSSSINTSKNESSSISDGGSPAGMESEGRGAKWGRLLGVLNRPDPNSYEWDHLFNLRSQSILRNDCRQLAKKINNTKSVPELESFFTLYCKMRSIDYQRNNGWMEIYERLVRVPMATDQLFHIFYAVTTKFVPRDTRKNSAIYDLFRLILQYHDPAVCSKLETLKCAPLNYAKEWFNTVFASHMDEGPCHVLWTHYFERGDPFLIFFMGLVLVVNSREEILNYPIDEKEKLGTFIEGLARNLTEEDVADFVDLAVFYSQRTPQCIKEARYLPSYDFHCMIFGANLLDEFNEVSLSKLICFPISNQELMRRERSGDSAIRYFIVDCRKTDLYRRGNVPGSFSLDCQLMVDAPDQFAIGVNSLKKYKSDQRPDDHYCFIGYGDELDDQHMIMVVAKLLAEGTPHVCVLDGGFKSLHGYLSSIHQLGKLHAHDPTICELCGGHGQHGHQTTGVLSLVSRLSKVVVSKGSTMKGKMTEMVNSRSMPEGITMHVSAKDRHGKKYRKSSQQVFSIDGESSEDELPHSSSVYTLKGEEKEKLLLASFMSQAEVIDSFECRELIGDKQLPAHIALTRTHMHILRDCVDQPGYATTTARLLLSTVYNVTCRKKIPEVLTFKFGYETEIGEPTITSIHRFYIPMAGECAKAVKTAIYAIRPLPNEGKEETRPTSTGAGLENFSL</sequence>
<feature type="region of interest" description="Disordered" evidence="5">
    <location>
        <begin position="1"/>
        <end position="53"/>
    </location>
</feature>
<feature type="compositionally biased region" description="Low complexity" evidence="5">
    <location>
        <begin position="26"/>
        <end position="40"/>
    </location>
</feature>
<keyword evidence="7" id="KW-1185">Reference proteome</keyword>
<dbReference type="InterPro" id="IPR000195">
    <property type="entry name" value="Rab-GAP-TBC_dom"/>
</dbReference>
<proteinExistence type="predicted"/>
<dbReference type="InterPro" id="IPR036873">
    <property type="entry name" value="Rhodanese-like_dom_sf"/>
</dbReference>
<accession>A0A2A6D323</accession>
<dbReference type="SUPFAM" id="SSF47923">
    <property type="entry name" value="Ypt/Rab-GAP domain of gyp1p"/>
    <property type="match status" value="1"/>
</dbReference>